<proteinExistence type="predicted"/>
<dbReference type="HOGENOM" id="CLU_009583_2_2_3"/>
<dbReference type="RefSeq" id="WP_012008121.1">
    <property type="nucleotide sequence ID" value="NC_009840.1"/>
</dbReference>
<dbReference type="Pfam" id="PF00534">
    <property type="entry name" value="Glycos_transf_1"/>
    <property type="match status" value="1"/>
</dbReference>
<sequence length="380" mass="43815">MKIIYISPSLIPSNTANSIHVINQVKAFQALNYEITLFAARSIFRKNLFRKKLYERYDAKIKRLKTIYLPNKKLNELLIGLYAIFFCFFDKDKYIISRNLYASFILSLIYNGIHIYEVHELFTGYQMFLQKRIFKKKKIKFLAISDSLARNIMKKYNINPNQIKVIHDAAPSDLEIVEKKFKGITISQLLLLDKNYLNSFKGVCVYSGSFGEGRGLEIIEEISKKLVDVLFIVVGGTDKELASRLKNLKNKNIIFTGFKKYKLALKIAACADILLMPYQKKVILGNKKRDVSMTMSPLKMFEYMGLKVPIISSDLPVLKEVLINKFNAILVESDNIESWCAAIYSLLSDEYLSHQIAENANKNMLGNYTWEVRAKKILES</sequence>
<accession>A8G642</accession>
<dbReference type="CAZy" id="GT4">
    <property type="family name" value="Glycosyltransferase Family 4"/>
</dbReference>
<dbReference type="GO" id="GO:0016757">
    <property type="term" value="F:glycosyltransferase activity"/>
    <property type="evidence" value="ECO:0007669"/>
    <property type="project" value="UniProtKB-KW"/>
</dbReference>
<dbReference type="CDD" id="cd03801">
    <property type="entry name" value="GT4_PimA-like"/>
    <property type="match status" value="1"/>
</dbReference>
<dbReference type="AlphaFoldDB" id="A8G642"/>
<gene>
    <name evidence="4" type="ordered locus">P9215_14601</name>
</gene>
<dbReference type="Gene3D" id="3.40.50.2000">
    <property type="entry name" value="Glycogen Phosphorylase B"/>
    <property type="match status" value="1"/>
</dbReference>
<evidence type="ECO:0000259" key="3">
    <source>
        <dbReference type="Pfam" id="PF00534"/>
    </source>
</evidence>
<evidence type="ECO:0000313" key="4">
    <source>
        <dbReference type="EMBL" id="ABV51073.1"/>
    </source>
</evidence>
<organism evidence="4 5">
    <name type="scientific">Prochlorococcus marinus (strain MIT 9215)</name>
    <dbReference type="NCBI Taxonomy" id="93060"/>
    <lineage>
        <taxon>Bacteria</taxon>
        <taxon>Bacillati</taxon>
        <taxon>Cyanobacteriota</taxon>
        <taxon>Cyanophyceae</taxon>
        <taxon>Synechococcales</taxon>
        <taxon>Prochlorococcaceae</taxon>
        <taxon>Prochlorococcus</taxon>
    </lineage>
</organism>
<reference evidence="4 5" key="1">
    <citation type="journal article" date="2007" name="PLoS Genet.">
        <title>Patterns and implications of gene gain and loss in the evolution of Prochlorococcus.</title>
        <authorList>
            <person name="Kettler G.C."/>
            <person name="Martiny A.C."/>
            <person name="Huang K."/>
            <person name="Zucker J."/>
            <person name="Coleman M.L."/>
            <person name="Rodrigue S."/>
            <person name="Chen F."/>
            <person name="Lapidus A."/>
            <person name="Ferriera S."/>
            <person name="Johnson J."/>
            <person name="Steglich C."/>
            <person name="Church G.M."/>
            <person name="Richardson P."/>
            <person name="Chisholm S.W."/>
        </authorList>
    </citation>
    <scope>NUCLEOTIDE SEQUENCE [LARGE SCALE GENOMIC DNA]</scope>
    <source>
        <strain evidence="4 5">MIT 9215</strain>
    </source>
</reference>
<dbReference type="STRING" id="93060.P9215_14601"/>
<dbReference type="EMBL" id="CP000825">
    <property type="protein sequence ID" value="ABV51073.1"/>
    <property type="molecule type" value="Genomic_DNA"/>
</dbReference>
<protein>
    <submittedName>
        <fullName evidence="4">Glycosyltransferase</fullName>
    </submittedName>
</protein>
<dbReference type="PANTHER" id="PTHR12526:SF629">
    <property type="entry name" value="TEICHURONIC ACID BIOSYNTHESIS GLYCOSYLTRANSFERASE TUAH-RELATED"/>
    <property type="match status" value="1"/>
</dbReference>
<dbReference type="PANTHER" id="PTHR12526">
    <property type="entry name" value="GLYCOSYLTRANSFERASE"/>
    <property type="match status" value="1"/>
</dbReference>
<dbReference type="KEGG" id="pmh:P9215_14601"/>
<keyword evidence="1" id="KW-0328">Glycosyltransferase</keyword>
<dbReference type="SUPFAM" id="SSF53756">
    <property type="entry name" value="UDP-Glycosyltransferase/glycogen phosphorylase"/>
    <property type="match status" value="1"/>
</dbReference>
<name>A8G642_PROM2</name>
<evidence type="ECO:0000313" key="5">
    <source>
        <dbReference type="Proteomes" id="UP000002014"/>
    </source>
</evidence>
<keyword evidence="2 4" id="KW-0808">Transferase</keyword>
<dbReference type="eggNOG" id="COG0438">
    <property type="taxonomic scope" value="Bacteria"/>
</dbReference>
<feature type="domain" description="Glycosyl transferase family 1" evidence="3">
    <location>
        <begin position="217"/>
        <end position="362"/>
    </location>
</feature>
<dbReference type="OrthoDB" id="9806653at2"/>
<dbReference type="InterPro" id="IPR001296">
    <property type="entry name" value="Glyco_trans_1"/>
</dbReference>
<evidence type="ECO:0000256" key="2">
    <source>
        <dbReference type="ARBA" id="ARBA00022679"/>
    </source>
</evidence>
<dbReference type="Proteomes" id="UP000002014">
    <property type="component" value="Chromosome"/>
</dbReference>
<evidence type="ECO:0000256" key="1">
    <source>
        <dbReference type="ARBA" id="ARBA00022676"/>
    </source>
</evidence>